<protein>
    <submittedName>
        <fullName evidence="2">Uncharacterized protein</fullName>
    </submittedName>
</protein>
<proteinExistence type="predicted"/>
<gene>
    <name evidence="2" type="ORF">PGT21_029936</name>
</gene>
<reference evidence="2 3" key="1">
    <citation type="submission" date="2019-05" db="EMBL/GenBank/DDBJ databases">
        <title>Emergence of the Ug99 lineage of the wheat stem rust pathogen through somatic hybridization.</title>
        <authorList>
            <person name="Li F."/>
            <person name="Upadhyaya N.M."/>
            <person name="Sperschneider J."/>
            <person name="Matny O."/>
            <person name="Nguyen-Phuc H."/>
            <person name="Mago R."/>
            <person name="Raley C."/>
            <person name="Miller M.E."/>
            <person name="Silverstein K.A.T."/>
            <person name="Henningsen E."/>
            <person name="Hirsch C.D."/>
            <person name="Visser B."/>
            <person name="Pretorius Z.A."/>
            <person name="Steffenson B.J."/>
            <person name="Schwessinger B."/>
            <person name="Dodds P.N."/>
            <person name="Figueroa M."/>
        </authorList>
    </citation>
    <scope>NUCLEOTIDE SEQUENCE [LARGE SCALE GENOMIC DNA]</scope>
    <source>
        <strain evidence="2">21-0</strain>
    </source>
</reference>
<dbReference type="Proteomes" id="UP000324748">
    <property type="component" value="Unassembled WGS sequence"/>
</dbReference>
<comment type="caution">
    <text evidence="2">The sequence shown here is derived from an EMBL/GenBank/DDBJ whole genome shotgun (WGS) entry which is preliminary data.</text>
</comment>
<dbReference type="AlphaFoldDB" id="A0A5B0MGP1"/>
<organism evidence="2 3">
    <name type="scientific">Puccinia graminis f. sp. tritici</name>
    <dbReference type="NCBI Taxonomy" id="56615"/>
    <lineage>
        <taxon>Eukaryota</taxon>
        <taxon>Fungi</taxon>
        <taxon>Dikarya</taxon>
        <taxon>Basidiomycota</taxon>
        <taxon>Pucciniomycotina</taxon>
        <taxon>Pucciniomycetes</taxon>
        <taxon>Pucciniales</taxon>
        <taxon>Pucciniaceae</taxon>
        <taxon>Puccinia</taxon>
    </lineage>
</organism>
<sequence>MILLLIETVSLLPDRIDGIPCTISNIQDIVSDENRVGAIHGTAFWWKRTVLSCKADEEAVCDPRTTSLKLCLPLYALPWKAVTEDILHPFAT</sequence>
<feature type="signal peptide" evidence="1">
    <location>
        <begin position="1"/>
        <end position="18"/>
    </location>
</feature>
<evidence type="ECO:0000313" key="3">
    <source>
        <dbReference type="Proteomes" id="UP000324748"/>
    </source>
</evidence>
<accession>A0A5B0MGP1</accession>
<keyword evidence="1" id="KW-0732">Signal</keyword>
<evidence type="ECO:0000256" key="1">
    <source>
        <dbReference type="SAM" id="SignalP"/>
    </source>
</evidence>
<feature type="chain" id="PRO_5022995745" evidence="1">
    <location>
        <begin position="19"/>
        <end position="92"/>
    </location>
</feature>
<name>A0A5B0MGP1_PUCGR</name>
<evidence type="ECO:0000313" key="2">
    <source>
        <dbReference type="EMBL" id="KAA1075144.1"/>
    </source>
</evidence>
<dbReference type="EMBL" id="VSWC01000157">
    <property type="protein sequence ID" value="KAA1075144.1"/>
    <property type="molecule type" value="Genomic_DNA"/>
</dbReference>
<keyword evidence="3" id="KW-1185">Reference proteome</keyword>